<organism evidence="2 3">
    <name type="scientific">Schistosoma rodhaini</name>
    <dbReference type="NCBI Taxonomy" id="6188"/>
    <lineage>
        <taxon>Eukaryota</taxon>
        <taxon>Metazoa</taxon>
        <taxon>Spiralia</taxon>
        <taxon>Lophotrochozoa</taxon>
        <taxon>Platyhelminthes</taxon>
        <taxon>Trematoda</taxon>
        <taxon>Digenea</taxon>
        <taxon>Strigeidida</taxon>
        <taxon>Schistosomatoidea</taxon>
        <taxon>Schistosomatidae</taxon>
        <taxon>Schistosoma</taxon>
    </lineage>
</organism>
<keyword evidence="1" id="KW-1133">Transmembrane helix</keyword>
<dbReference type="AlphaFoldDB" id="A0AA85EVB0"/>
<evidence type="ECO:0000313" key="3">
    <source>
        <dbReference type="WBParaSite" id="SRDH1_25440.1"/>
    </source>
</evidence>
<protein>
    <submittedName>
        <fullName evidence="3">Uncharacterized protein</fullName>
    </submittedName>
</protein>
<reference evidence="2" key="1">
    <citation type="submission" date="2022-06" db="EMBL/GenBank/DDBJ databases">
        <authorList>
            <person name="Berger JAMES D."/>
            <person name="Berger JAMES D."/>
        </authorList>
    </citation>
    <scope>NUCLEOTIDE SEQUENCE [LARGE SCALE GENOMIC DNA]</scope>
</reference>
<keyword evidence="1" id="KW-0812">Transmembrane</keyword>
<sequence length="92" mass="10412">MTGIYIVNYSLNTVDIISQIFCVGGVSNISLFKVPRDPGMPENVLSSQRCMESSQKHIENAELQATVLIGYLPMMLLYLVWFRKFQEAPGRI</sequence>
<evidence type="ECO:0000313" key="2">
    <source>
        <dbReference type="Proteomes" id="UP000050792"/>
    </source>
</evidence>
<keyword evidence="1" id="KW-0472">Membrane</keyword>
<accession>A0AA85EVB0</accession>
<reference evidence="3" key="2">
    <citation type="submission" date="2023-11" db="UniProtKB">
        <authorList>
            <consortium name="WormBaseParasite"/>
        </authorList>
    </citation>
    <scope>IDENTIFICATION</scope>
</reference>
<feature type="transmembrane region" description="Helical" evidence="1">
    <location>
        <begin position="63"/>
        <end position="82"/>
    </location>
</feature>
<keyword evidence="2" id="KW-1185">Reference proteome</keyword>
<name>A0AA85EVB0_9TREM</name>
<evidence type="ECO:0000256" key="1">
    <source>
        <dbReference type="SAM" id="Phobius"/>
    </source>
</evidence>
<dbReference type="WBParaSite" id="SRDH1_25440.1">
    <property type="protein sequence ID" value="SRDH1_25440.1"/>
    <property type="gene ID" value="SRDH1_25440"/>
</dbReference>
<dbReference type="Proteomes" id="UP000050792">
    <property type="component" value="Unassembled WGS sequence"/>
</dbReference>
<proteinExistence type="predicted"/>